<evidence type="ECO:0000313" key="2">
    <source>
        <dbReference type="Proteomes" id="UP001055879"/>
    </source>
</evidence>
<reference evidence="2" key="1">
    <citation type="journal article" date="2022" name="Mol. Ecol. Resour.">
        <title>The genomes of chicory, endive, great burdock and yacon provide insights into Asteraceae palaeo-polyploidization history and plant inulin production.</title>
        <authorList>
            <person name="Fan W."/>
            <person name="Wang S."/>
            <person name="Wang H."/>
            <person name="Wang A."/>
            <person name="Jiang F."/>
            <person name="Liu H."/>
            <person name="Zhao H."/>
            <person name="Xu D."/>
            <person name="Zhang Y."/>
        </authorList>
    </citation>
    <scope>NUCLEOTIDE SEQUENCE [LARGE SCALE GENOMIC DNA]</scope>
    <source>
        <strain evidence="2">cv. Niubang</strain>
    </source>
</reference>
<evidence type="ECO:0000313" key="1">
    <source>
        <dbReference type="EMBL" id="KAI3770210.1"/>
    </source>
</evidence>
<gene>
    <name evidence="1" type="ORF">L6452_01335</name>
</gene>
<keyword evidence="2" id="KW-1185">Reference proteome</keyword>
<name>A0ACB9FH76_ARCLA</name>
<dbReference type="Proteomes" id="UP001055879">
    <property type="component" value="Linkage Group LG01"/>
</dbReference>
<reference evidence="1 2" key="2">
    <citation type="journal article" date="2022" name="Mol. Ecol. Resour.">
        <title>The genomes of chicory, endive, great burdock and yacon provide insights into Asteraceae paleo-polyploidization history and plant inulin production.</title>
        <authorList>
            <person name="Fan W."/>
            <person name="Wang S."/>
            <person name="Wang H."/>
            <person name="Wang A."/>
            <person name="Jiang F."/>
            <person name="Liu H."/>
            <person name="Zhao H."/>
            <person name="Xu D."/>
            <person name="Zhang Y."/>
        </authorList>
    </citation>
    <scope>NUCLEOTIDE SEQUENCE [LARGE SCALE GENOMIC DNA]</scope>
    <source>
        <strain evidence="2">cv. Niubang</strain>
    </source>
</reference>
<dbReference type="EMBL" id="CM042047">
    <property type="protein sequence ID" value="KAI3770210.1"/>
    <property type="molecule type" value="Genomic_DNA"/>
</dbReference>
<proteinExistence type="predicted"/>
<sequence length="126" mass="13985">MVSTAFSNPADSYDLLKLGGSDYRARGGNSESALGSVSLPVVVVHEFLKVGRPIWCGAIKNTVDWYLSDPTDSNLEHILRYARTKLTKSGVFVPFPTIAHSHNIELIGQCLSFSVVDKRRTKEYRL</sequence>
<accession>A0ACB9FH76</accession>
<protein>
    <submittedName>
        <fullName evidence="1">Uncharacterized protein</fullName>
    </submittedName>
</protein>
<comment type="caution">
    <text evidence="1">The sequence shown here is derived from an EMBL/GenBank/DDBJ whole genome shotgun (WGS) entry which is preliminary data.</text>
</comment>
<organism evidence="1 2">
    <name type="scientific">Arctium lappa</name>
    <name type="common">Greater burdock</name>
    <name type="synonym">Lappa major</name>
    <dbReference type="NCBI Taxonomy" id="4217"/>
    <lineage>
        <taxon>Eukaryota</taxon>
        <taxon>Viridiplantae</taxon>
        <taxon>Streptophyta</taxon>
        <taxon>Embryophyta</taxon>
        <taxon>Tracheophyta</taxon>
        <taxon>Spermatophyta</taxon>
        <taxon>Magnoliopsida</taxon>
        <taxon>eudicotyledons</taxon>
        <taxon>Gunneridae</taxon>
        <taxon>Pentapetalae</taxon>
        <taxon>asterids</taxon>
        <taxon>campanulids</taxon>
        <taxon>Asterales</taxon>
        <taxon>Asteraceae</taxon>
        <taxon>Carduoideae</taxon>
        <taxon>Cardueae</taxon>
        <taxon>Arctiinae</taxon>
        <taxon>Arctium</taxon>
    </lineage>
</organism>